<protein>
    <submittedName>
        <fullName evidence="2">Uncharacterized protein</fullName>
    </submittedName>
</protein>
<organism evidence="2 3">
    <name type="scientific">Rhinolophus ferrumequinum</name>
    <name type="common">Greater horseshoe bat</name>
    <dbReference type="NCBI Taxonomy" id="59479"/>
    <lineage>
        <taxon>Eukaryota</taxon>
        <taxon>Metazoa</taxon>
        <taxon>Chordata</taxon>
        <taxon>Craniata</taxon>
        <taxon>Vertebrata</taxon>
        <taxon>Euteleostomi</taxon>
        <taxon>Mammalia</taxon>
        <taxon>Eutheria</taxon>
        <taxon>Laurasiatheria</taxon>
        <taxon>Chiroptera</taxon>
        <taxon>Yinpterochiroptera</taxon>
        <taxon>Rhinolophoidea</taxon>
        <taxon>Rhinolophidae</taxon>
        <taxon>Rhinolophinae</taxon>
        <taxon>Rhinolophus</taxon>
    </lineage>
</organism>
<evidence type="ECO:0000313" key="3">
    <source>
        <dbReference type="Proteomes" id="UP000585614"/>
    </source>
</evidence>
<feature type="region of interest" description="Disordered" evidence="1">
    <location>
        <begin position="81"/>
        <end position="102"/>
    </location>
</feature>
<name>A0A7J7X600_RHIFE</name>
<sequence length="124" mass="13307">MCSRWPSLSWSCGHRVNLSSELVPAPRGKCSGDLQRSGLSPAIPRCQSSPQAHGQDRTVMGAPAAWSLALGRGAVRADTLPGLAWPPWGGRNRSPVSAGRRLHLLVNSRRREATPPLRSEKVPG</sequence>
<comment type="caution">
    <text evidence="2">The sequence shown here is derived from an EMBL/GenBank/DDBJ whole genome shotgun (WGS) entry which is preliminary data.</text>
</comment>
<reference evidence="2 3" key="1">
    <citation type="journal article" date="2020" name="Nature">
        <title>Six reference-quality genomes reveal evolution of bat adaptations.</title>
        <authorList>
            <person name="Jebb D."/>
            <person name="Huang Z."/>
            <person name="Pippel M."/>
            <person name="Hughes G.M."/>
            <person name="Lavrichenko K."/>
            <person name="Devanna P."/>
            <person name="Winkler S."/>
            <person name="Jermiin L.S."/>
            <person name="Skirmuntt E.C."/>
            <person name="Katzourakis A."/>
            <person name="Burkitt-Gray L."/>
            <person name="Ray D.A."/>
            <person name="Sullivan K.A.M."/>
            <person name="Roscito J.G."/>
            <person name="Kirilenko B.M."/>
            <person name="Davalos L.M."/>
            <person name="Corthals A.P."/>
            <person name="Power M.L."/>
            <person name="Jones G."/>
            <person name="Ransome R.D."/>
            <person name="Dechmann D.K.N."/>
            <person name="Locatelli A.G."/>
            <person name="Puechmaille S.J."/>
            <person name="Fedrigo O."/>
            <person name="Jarvis E.D."/>
            <person name="Hiller M."/>
            <person name="Vernes S.C."/>
            <person name="Myers E.W."/>
            <person name="Teeling E.C."/>
        </authorList>
    </citation>
    <scope>NUCLEOTIDE SEQUENCE [LARGE SCALE GENOMIC DNA]</scope>
    <source>
        <strain evidence="2">MRhiFer1</strain>
        <tissue evidence="2">Lung</tissue>
    </source>
</reference>
<dbReference type="AlphaFoldDB" id="A0A7J7X600"/>
<evidence type="ECO:0000313" key="2">
    <source>
        <dbReference type="EMBL" id="KAF6344846.1"/>
    </source>
</evidence>
<proteinExistence type="predicted"/>
<evidence type="ECO:0000256" key="1">
    <source>
        <dbReference type="SAM" id="MobiDB-lite"/>
    </source>
</evidence>
<feature type="region of interest" description="Disordered" evidence="1">
    <location>
        <begin position="24"/>
        <end position="57"/>
    </location>
</feature>
<dbReference type="EMBL" id="JACAGC010000009">
    <property type="protein sequence ID" value="KAF6344846.1"/>
    <property type="molecule type" value="Genomic_DNA"/>
</dbReference>
<gene>
    <name evidence="2" type="ORF">mRhiFer1_010224</name>
</gene>
<dbReference type="Proteomes" id="UP000585614">
    <property type="component" value="Unassembled WGS sequence"/>
</dbReference>
<accession>A0A7J7X600</accession>